<organism evidence="2 3">
    <name type="scientific">Zymoseptoria brevis</name>
    <dbReference type="NCBI Taxonomy" id="1047168"/>
    <lineage>
        <taxon>Eukaryota</taxon>
        <taxon>Fungi</taxon>
        <taxon>Dikarya</taxon>
        <taxon>Ascomycota</taxon>
        <taxon>Pezizomycotina</taxon>
        <taxon>Dothideomycetes</taxon>
        <taxon>Dothideomycetidae</taxon>
        <taxon>Mycosphaerellales</taxon>
        <taxon>Mycosphaerellaceae</taxon>
        <taxon>Zymoseptoria</taxon>
    </lineage>
</organism>
<accession>A0A0F4G7S4</accession>
<gene>
    <name evidence="2" type="ORF">TI39_contig5875g00002</name>
</gene>
<evidence type="ECO:0000256" key="1">
    <source>
        <dbReference type="SAM" id="MobiDB-lite"/>
    </source>
</evidence>
<feature type="compositionally biased region" description="Basic residues" evidence="1">
    <location>
        <begin position="85"/>
        <end position="106"/>
    </location>
</feature>
<proteinExistence type="predicted"/>
<reference evidence="2 3" key="1">
    <citation type="submission" date="2015-03" db="EMBL/GenBank/DDBJ databases">
        <title>RNA-seq based gene annotation and comparative genomics of four Zymoseptoria species reveal species-specific pathogenicity related genes and transposable element activity.</title>
        <authorList>
            <person name="Grandaubert J."/>
            <person name="Bhattacharyya A."/>
            <person name="Stukenbrock E.H."/>
        </authorList>
    </citation>
    <scope>NUCLEOTIDE SEQUENCE [LARGE SCALE GENOMIC DNA]</scope>
    <source>
        <strain evidence="2 3">Zb18110</strain>
    </source>
</reference>
<protein>
    <submittedName>
        <fullName evidence="2">Uncharacterized protein</fullName>
    </submittedName>
</protein>
<name>A0A0F4G7S4_9PEZI</name>
<feature type="region of interest" description="Disordered" evidence="1">
    <location>
        <begin position="69"/>
        <end position="106"/>
    </location>
</feature>
<dbReference type="Proteomes" id="UP000033647">
    <property type="component" value="Unassembled WGS sequence"/>
</dbReference>
<evidence type="ECO:0000313" key="2">
    <source>
        <dbReference type="EMBL" id="KJX92305.1"/>
    </source>
</evidence>
<comment type="caution">
    <text evidence="2">The sequence shown here is derived from an EMBL/GenBank/DDBJ whole genome shotgun (WGS) entry which is preliminary data.</text>
</comment>
<sequence>MSFTVSPSVAHPTCLRRQHTARREHAFQHSSHVASNNLDLEYTTGNLDLSIHHPTSSFGNRFATLAVPEPAHRRDRGLHSSSTYRRCRNSRGTKDAKKRRDARRNSRKFAAQLLDQQLSRDIDETLNRMNIYPPPPISVARQTAVAEDKVGASQPAEKVQPDPTIPSAPQLPPIKFRGFQPENFTQMFIPKLSPPPSTPPKLVGVPSWSPSIPSWSTKTKETKPVEAKCQELQLWSLSSSRYTPQKQSRFFPSPVSSRAIVKLPSTICKSYETIHRGTDPISSSTLDRARPFSIADAVEKFVAAAVMVGAQGEHCQLPSAANLWHILTEETARAPCYSEASQRSSWDDESGGVPIMSIVDGECPPYELEGKQMQLVHSNTLVGHANEVAARHSGNKELADSAIYLADLISQYDEDLPYELSATVWPSTAPGIMNSSSATTVHAEGLPGLDPEAGRAERDDSTAHFTSEQDLFKQADHSIVSKSPPTSTCDLATFLKMGHVENCWCRECEETSEIGHEETLTDDEEWLEWSEGYEDSLATTTTVKAEEKTADDWNKTAVEEDSYDAEHCLENEFRDWEEIVPCTSRHPRHVIDDEPEEDFLGYWDDGPAFARENEFDWVWNF</sequence>
<dbReference type="AlphaFoldDB" id="A0A0F4G7S4"/>
<dbReference type="OrthoDB" id="3902330at2759"/>
<dbReference type="EMBL" id="LAFY01005830">
    <property type="protein sequence ID" value="KJX92305.1"/>
    <property type="molecule type" value="Genomic_DNA"/>
</dbReference>
<evidence type="ECO:0000313" key="3">
    <source>
        <dbReference type="Proteomes" id="UP000033647"/>
    </source>
</evidence>
<keyword evidence="3" id="KW-1185">Reference proteome</keyword>
<feature type="region of interest" description="Disordered" evidence="1">
    <location>
        <begin position="143"/>
        <end position="171"/>
    </location>
</feature>